<dbReference type="InterPro" id="IPR042269">
    <property type="entry name" value="Ser_carbopepase_S28_SKS"/>
</dbReference>
<evidence type="ECO:0000256" key="5">
    <source>
        <dbReference type="ARBA" id="ARBA00023180"/>
    </source>
</evidence>
<evidence type="ECO:0000256" key="6">
    <source>
        <dbReference type="SAM" id="SignalP"/>
    </source>
</evidence>
<dbReference type="Gene3D" id="3.40.50.1820">
    <property type="entry name" value="alpha/beta hydrolase"/>
    <property type="match status" value="1"/>
</dbReference>
<dbReference type="InterPro" id="IPR029058">
    <property type="entry name" value="AB_hydrolase_fold"/>
</dbReference>
<dbReference type="PANTHER" id="PTHR11010">
    <property type="entry name" value="PROTEASE S28 PRO-X CARBOXYPEPTIDASE-RELATED"/>
    <property type="match status" value="1"/>
</dbReference>
<keyword evidence="8" id="KW-0121">Carboxypeptidase</keyword>
<dbReference type="Proteomes" id="UP000694888">
    <property type="component" value="Unplaced"/>
</dbReference>
<evidence type="ECO:0000313" key="8">
    <source>
        <dbReference type="RefSeq" id="XP_005095813.1"/>
    </source>
</evidence>
<dbReference type="PANTHER" id="PTHR11010:SF38">
    <property type="entry name" value="LYSOSOMAL PRO-X CARBOXYPEPTIDASE"/>
    <property type="match status" value="1"/>
</dbReference>
<feature type="signal peptide" evidence="6">
    <location>
        <begin position="1"/>
        <end position="24"/>
    </location>
</feature>
<evidence type="ECO:0000256" key="3">
    <source>
        <dbReference type="ARBA" id="ARBA00022729"/>
    </source>
</evidence>
<evidence type="ECO:0000256" key="1">
    <source>
        <dbReference type="ARBA" id="ARBA00011079"/>
    </source>
</evidence>
<evidence type="ECO:0000313" key="7">
    <source>
        <dbReference type="Proteomes" id="UP000694888"/>
    </source>
</evidence>
<gene>
    <name evidence="8" type="primary">LOC101850878</name>
</gene>
<reference evidence="8" key="1">
    <citation type="submission" date="2025-08" db="UniProtKB">
        <authorList>
            <consortium name="RefSeq"/>
        </authorList>
    </citation>
    <scope>IDENTIFICATION</scope>
</reference>
<keyword evidence="7" id="KW-1185">Reference proteome</keyword>
<name>A0ABM0JKF4_APLCA</name>
<keyword evidence="2" id="KW-0645">Protease</keyword>
<dbReference type="Pfam" id="PF05577">
    <property type="entry name" value="Peptidase_S28"/>
    <property type="match status" value="1"/>
</dbReference>
<dbReference type="InterPro" id="IPR008758">
    <property type="entry name" value="Peptidase_S28"/>
</dbReference>
<keyword evidence="5" id="KW-0325">Glycoprotein</keyword>
<dbReference type="Gene3D" id="1.20.120.980">
    <property type="entry name" value="Serine carboxypeptidase S28, SKS domain"/>
    <property type="match status" value="1"/>
</dbReference>
<dbReference type="GO" id="GO:0004180">
    <property type="term" value="F:carboxypeptidase activity"/>
    <property type="evidence" value="ECO:0007669"/>
    <property type="project" value="UniProtKB-KW"/>
</dbReference>
<keyword evidence="4" id="KW-0378">Hydrolase</keyword>
<dbReference type="RefSeq" id="XP_005095813.1">
    <property type="nucleotide sequence ID" value="XM_005095756.2"/>
</dbReference>
<dbReference type="GeneID" id="101850878"/>
<organism evidence="7 8">
    <name type="scientific">Aplysia californica</name>
    <name type="common">California sea hare</name>
    <dbReference type="NCBI Taxonomy" id="6500"/>
    <lineage>
        <taxon>Eukaryota</taxon>
        <taxon>Metazoa</taxon>
        <taxon>Spiralia</taxon>
        <taxon>Lophotrochozoa</taxon>
        <taxon>Mollusca</taxon>
        <taxon>Gastropoda</taxon>
        <taxon>Heterobranchia</taxon>
        <taxon>Euthyneura</taxon>
        <taxon>Tectipleura</taxon>
        <taxon>Aplysiida</taxon>
        <taxon>Aplysioidea</taxon>
        <taxon>Aplysiidae</taxon>
        <taxon>Aplysia</taxon>
    </lineage>
</organism>
<evidence type="ECO:0000256" key="4">
    <source>
        <dbReference type="ARBA" id="ARBA00022801"/>
    </source>
</evidence>
<feature type="chain" id="PRO_5046254269" evidence="6">
    <location>
        <begin position="25"/>
        <end position="488"/>
    </location>
</feature>
<accession>A0ABM0JKF4</accession>
<proteinExistence type="inferred from homology"/>
<protein>
    <submittedName>
        <fullName evidence="8">Lysosomal Pro-X carboxypeptidase</fullName>
    </submittedName>
</protein>
<comment type="similarity">
    <text evidence="1">Belongs to the peptidase S28 family.</text>
</comment>
<evidence type="ECO:0000256" key="2">
    <source>
        <dbReference type="ARBA" id="ARBA00022670"/>
    </source>
</evidence>
<dbReference type="SUPFAM" id="SSF53474">
    <property type="entry name" value="alpha/beta-Hydrolases"/>
    <property type="match status" value="1"/>
</dbReference>
<keyword evidence="3 6" id="KW-0732">Signal</keyword>
<sequence length="488" mass="54901">MASAAGLLFVLCSFVALFVVEVECWRPGKPISPIRQGVKAPLPSGYSYQTLYYDQQIDHFGFANEKTFKQKYLFADQFWNKKGPIFFYTGNEGTIEWFCNNTGFLWDIAPQFNALLVFAEHRYYGDSLPFGKESYQNSSTLNFLTSEQALADFATLIRYLKATVPHAADKPVVAFGGSYGGMLAAWFRIKYPNVVVGSLAASAPIWEFTGMIPCSSFYDTTSQTWYDASKTCGDNLHRSYETIKQVAAEAGGYDFITDTFKLCTPLKSKYDLGPFMSMLVETYTDLAMVDYPYPASFMAELPGWPVAEACSYLSQPLEGKDLLRGLSRVTNMYFNYTGTTDCVHWNGSGGTPTLGYEGWDYQSCTEMVMPMCSNGSGIIYNIDWNFQQVSDACYRRYKTRPRENWISLEYWAKELKAASNIIFSNGMYDPWSSGGVLQSISETVVAIQIPRGAHHLDLRAKNPKDTREVIAAREQEINIIKGWLGLTP</sequence>